<gene>
    <name evidence="1" type="ORF">F8M41_023323</name>
</gene>
<dbReference type="EMBL" id="WTPW01000753">
    <property type="protein sequence ID" value="KAF0483173.1"/>
    <property type="molecule type" value="Genomic_DNA"/>
</dbReference>
<dbReference type="Proteomes" id="UP000439903">
    <property type="component" value="Unassembled WGS sequence"/>
</dbReference>
<evidence type="ECO:0000313" key="2">
    <source>
        <dbReference type="Proteomes" id="UP000439903"/>
    </source>
</evidence>
<dbReference type="AlphaFoldDB" id="A0A8H4ADM4"/>
<protein>
    <submittedName>
        <fullName evidence="1">Uncharacterized protein</fullName>
    </submittedName>
</protein>
<accession>A0A8H4ADM4</accession>
<reference evidence="1 2" key="1">
    <citation type="journal article" date="2019" name="Environ. Microbiol.">
        <title>At the nexus of three kingdoms: the genome of the mycorrhizal fungus Gigaspora margarita provides insights into plant, endobacterial and fungal interactions.</title>
        <authorList>
            <person name="Venice F."/>
            <person name="Ghignone S."/>
            <person name="Salvioli di Fossalunga A."/>
            <person name="Amselem J."/>
            <person name="Novero M."/>
            <person name="Xianan X."/>
            <person name="Sedzielewska Toro K."/>
            <person name="Morin E."/>
            <person name="Lipzen A."/>
            <person name="Grigoriev I.V."/>
            <person name="Henrissat B."/>
            <person name="Martin F.M."/>
            <person name="Bonfante P."/>
        </authorList>
    </citation>
    <scope>NUCLEOTIDE SEQUENCE [LARGE SCALE GENOMIC DNA]</scope>
    <source>
        <strain evidence="1 2">BEG34</strain>
    </source>
</reference>
<comment type="caution">
    <text evidence="1">The sequence shown here is derived from an EMBL/GenBank/DDBJ whole genome shotgun (WGS) entry which is preliminary data.</text>
</comment>
<organism evidence="1 2">
    <name type="scientific">Gigaspora margarita</name>
    <dbReference type="NCBI Taxonomy" id="4874"/>
    <lineage>
        <taxon>Eukaryota</taxon>
        <taxon>Fungi</taxon>
        <taxon>Fungi incertae sedis</taxon>
        <taxon>Mucoromycota</taxon>
        <taxon>Glomeromycotina</taxon>
        <taxon>Glomeromycetes</taxon>
        <taxon>Diversisporales</taxon>
        <taxon>Gigasporaceae</taxon>
        <taxon>Gigaspora</taxon>
    </lineage>
</organism>
<keyword evidence="2" id="KW-1185">Reference proteome</keyword>
<evidence type="ECO:0000313" key="1">
    <source>
        <dbReference type="EMBL" id="KAF0483173.1"/>
    </source>
</evidence>
<name>A0A8H4ADM4_GIGMA</name>
<proteinExistence type="predicted"/>
<sequence>MDIDWDSFITIPDIFNDTDLPSLSDDNDININLYPSSSNHNDYDTIVNTNLLPLEYDQNFSLLSEDDDDFNTSISLPFENKSNVSGSSY</sequence>